<reference evidence="1" key="1">
    <citation type="submission" date="2020-09" db="EMBL/GenBank/DDBJ databases">
        <title>New species isolated from human feces.</title>
        <authorList>
            <person name="Kitahara M."/>
            <person name="Shigeno Y."/>
            <person name="Shime M."/>
            <person name="Matsumoto Y."/>
            <person name="Nakamura S."/>
            <person name="Motooka D."/>
            <person name="Fukuoka S."/>
            <person name="Nishikawa H."/>
            <person name="Benno Y."/>
        </authorList>
    </citation>
    <scope>NUCLEOTIDE SEQUENCE</scope>
    <source>
        <strain evidence="1">MM59</strain>
    </source>
</reference>
<dbReference type="AlphaFoldDB" id="A0A810Q578"/>
<dbReference type="KEGG" id="pfaa:MM59RIKEN_07880"/>
<accession>A0A810Q578</accession>
<name>A0A810Q578_9FIRM</name>
<proteinExistence type="predicted"/>
<dbReference type="EMBL" id="AP023420">
    <property type="protein sequence ID" value="BCK83469.1"/>
    <property type="molecule type" value="Genomic_DNA"/>
</dbReference>
<dbReference type="RefSeq" id="WP_213542720.1">
    <property type="nucleotide sequence ID" value="NZ_AP023420.1"/>
</dbReference>
<keyword evidence="2" id="KW-1185">Reference proteome</keyword>
<evidence type="ECO:0000313" key="2">
    <source>
        <dbReference type="Proteomes" id="UP000679848"/>
    </source>
</evidence>
<evidence type="ECO:0000313" key="1">
    <source>
        <dbReference type="EMBL" id="BCK83469.1"/>
    </source>
</evidence>
<dbReference type="Proteomes" id="UP000679848">
    <property type="component" value="Chromosome"/>
</dbReference>
<organism evidence="1 2">
    <name type="scientific">Pusillibacter faecalis</name>
    <dbReference type="NCBI Taxonomy" id="2714358"/>
    <lineage>
        <taxon>Bacteria</taxon>
        <taxon>Bacillati</taxon>
        <taxon>Bacillota</taxon>
        <taxon>Clostridia</taxon>
        <taxon>Eubacteriales</taxon>
        <taxon>Oscillospiraceae</taxon>
        <taxon>Pusillibacter</taxon>
    </lineage>
</organism>
<sequence length="103" mass="11758">MEESMNQDMKRALLGDHEAAKRLTDAGVLVPCMCGRTPKEHGPEDWKPTFYDPDSGGDPVSIECECGINFSIWSYDYYKTRLAWNTRTPILSAEELQRLEENT</sequence>
<protein>
    <submittedName>
        <fullName evidence="1">Uncharacterized protein</fullName>
    </submittedName>
</protein>
<gene>
    <name evidence="1" type="ORF">MM59RIKEN_07880</name>
</gene>